<dbReference type="Proteomes" id="UP000235388">
    <property type="component" value="Unassembled WGS sequence"/>
</dbReference>
<proteinExistence type="predicted"/>
<evidence type="ECO:0000256" key="1">
    <source>
        <dbReference type="SAM" id="MobiDB-lite"/>
    </source>
</evidence>
<dbReference type="AlphaFoldDB" id="A0A2N5VSV3"/>
<protein>
    <submittedName>
        <fullName evidence="2">Uncharacterized protein</fullName>
    </submittedName>
</protein>
<feature type="region of interest" description="Disordered" evidence="1">
    <location>
        <begin position="1"/>
        <end position="77"/>
    </location>
</feature>
<gene>
    <name evidence="2" type="ORF">PCANC_10724</name>
</gene>
<evidence type="ECO:0000313" key="2">
    <source>
        <dbReference type="EMBL" id="PLW53056.1"/>
    </source>
</evidence>
<accession>A0A2N5VSV3</accession>
<dbReference type="EMBL" id="PGCJ01000069">
    <property type="protein sequence ID" value="PLW53056.1"/>
    <property type="molecule type" value="Genomic_DNA"/>
</dbReference>
<sequence length="77" mass="8761">MDHRYDETSNASLSHKIGNNRKKLAKPSPQFSQLERPSSNPIDPKKMKFLSHHRPSSPPSRSSLLDHGKEQEINDKA</sequence>
<keyword evidence="3" id="KW-1185">Reference proteome</keyword>
<feature type="compositionally biased region" description="Polar residues" evidence="1">
    <location>
        <begin position="29"/>
        <end position="41"/>
    </location>
</feature>
<reference evidence="2 3" key="1">
    <citation type="submission" date="2017-11" db="EMBL/GenBank/DDBJ databases">
        <title>De novo assembly and phasing of dikaryotic genomes from two isolates of Puccinia coronata f. sp. avenae, the causal agent of oat crown rust.</title>
        <authorList>
            <person name="Miller M.E."/>
            <person name="Zhang Y."/>
            <person name="Omidvar V."/>
            <person name="Sperschneider J."/>
            <person name="Schwessinger B."/>
            <person name="Raley C."/>
            <person name="Palmer J.M."/>
            <person name="Garnica D."/>
            <person name="Upadhyaya N."/>
            <person name="Rathjen J."/>
            <person name="Taylor J.M."/>
            <person name="Park R.F."/>
            <person name="Dodds P.N."/>
            <person name="Hirsch C.D."/>
            <person name="Kianian S.F."/>
            <person name="Figueroa M."/>
        </authorList>
    </citation>
    <scope>NUCLEOTIDE SEQUENCE [LARGE SCALE GENOMIC DNA]</scope>
    <source>
        <strain evidence="2">12NC29</strain>
    </source>
</reference>
<feature type="compositionally biased region" description="Basic and acidic residues" evidence="1">
    <location>
        <begin position="64"/>
        <end position="77"/>
    </location>
</feature>
<comment type="caution">
    <text evidence="2">The sequence shown here is derived from an EMBL/GenBank/DDBJ whole genome shotgun (WGS) entry which is preliminary data.</text>
</comment>
<evidence type="ECO:0000313" key="3">
    <source>
        <dbReference type="Proteomes" id="UP000235388"/>
    </source>
</evidence>
<organism evidence="2 3">
    <name type="scientific">Puccinia coronata f. sp. avenae</name>
    <dbReference type="NCBI Taxonomy" id="200324"/>
    <lineage>
        <taxon>Eukaryota</taxon>
        <taxon>Fungi</taxon>
        <taxon>Dikarya</taxon>
        <taxon>Basidiomycota</taxon>
        <taxon>Pucciniomycotina</taxon>
        <taxon>Pucciniomycetes</taxon>
        <taxon>Pucciniales</taxon>
        <taxon>Pucciniaceae</taxon>
        <taxon>Puccinia</taxon>
    </lineage>
</organism>
<name>A0A2N5VSV3_9BASI</name>